<accession>A0ABW9R025</accession>
<sequence length="272" mass="28439">MVVLGHTRWASVGVISEPNAHPLNSDELTRPSGSYVAAALNGDVDNHHDLRAEHALALPDEISTDAKVIPTLAARRLADGAPAGEAWLETVRRLEGSVAVAASLAGEPDRLHLALRGSGQALYVGLAEDAFVVASEPYGLVQETARYVRMDGEATQGQVLVLERDGAGTLAGMERRRYSGAALPLAAEEVAAAGITTRDIDRGGFPHFLVKEIFQAPGSLRKTLRGKVLPLPGGRLGVGLAPDTLPAEVVDALAAHRIRRVAVIGQGTAAVA</sequence>
<evidence type="ECO:0000313" key="9">
    <source>
        <dbReference type="Proteomes" id="UP000437736"/>
    </source>
</evidence>
<dbReference type="Gene3D" id="3.40.50.10490">
    <property type="entry name" value="Glucose-6-phosphate isomerase like protein, domain 1"/>
    <property type="match status" value="1"/>
</dbReference>
<reference evidence="8 9" key="1">
    <citation type="submission" date="2019-11" db="EMBL/GenBank/DDBJ databases">
        <title>Acidiferrimicrobium australis gen. nov., sp. nov., an acidophilic and obligately heterotrophic, member of the Actinobacteria that catalyses dissimilatory oxido- reduction of iron isolated from metal-rich acidic water in Chile.</title>
        <authorList>
            <person name="Gonzalez D."/>
            <person name="Huber K."/>
            <person name="Hedrich S."/>
            <person name="Rojas-Villalobos C."/>
            <person name="Quatrini R."/>
            <person name="Dinamarca M.A."/>
            <person name="Schwarz A."/>
            <person name="Canales C."/>
            <person name="Nancucheo I."/>
        </authorList>
    </citation>
    <scope>NUCLEOTIDE SEQUENCE [LARGE SCALE GENOMIC DNA]</scope>
    <source>
        <strain evidence="8 9">USS-CCA1</strain>
    </source>
</reference>
<evidence type="ECO:0000256" key="2">
    <source>
        <dbReference type="ARBA" id="ARBA00012916"/>
    </source>
</evidence>
<dbReference type="PANTHER" id="PTHR10937:SF0">
    <property type="entry name" value="GLUTAMINE--FRUCTOSE-6-PHOSPHATE TRANSAMINASE (ISOMERIZING)"/>
    <property type="match status" value="1"/>
</dbReference>
<dbReference type="Gene3D" id="3.60.20.10">
    <property type="entry name" value="Glutamine Phosphoribosylpyrophosphate, subunit 1, domain 1"/>
    <property type="match status" value="1"/>
</dbReference>
<evidence type="ECO:0000256" key="1">
    <source>
        <dbReference type="ARBA" id="ARBA00001031"/>
    </source>
</evidence>
<comment type="catalytic activity">
    <reaction evidence="1">
        <text>D-fructose 6-phosphate + L-glutamine = D-glucosamine 6-phosphate + L-glutamate</text>
        <dbReference type="Rhea" id="RHEA:13237"/>
        <dbReference type="ChEBI" id="CHEBI:29985"/>
        <dbReference type="ChEBI" id="CHEBI:58359"/>
        <dbReference type="ChEBI" id="CHEBI:58725"/>
        <dbReference type="ChEBI" id="CHEBI:61527"/>
        <dbReference type="EC" id="2.6.1.16"/>
    </reaction>
</comment>
<gene>
    <name evidence="8" type="ORF">GHK86_21450</name>
</gene>
<keyword evidence="4" id="KW-0032">Aminotransferase</keyword>
<dbReference type="PROSITE" id="PS51278">
    <property type="entry name" value="GATASE_TYPE_2"/>
    <property type="match status" value="1"/>
</dbReference>
<dbReference type="InterPro" id="IPR017932">
    <property type="entry name" value="GATase_2_dom"/>
</dbReference>
<evidence type="ECO:0000313" key="8">
    <source>
        <dbReference type="EMBL" id="MST35284.1"/>
    </source>
</evidence>
<proteinExistence type="predicted"/>
<evidence type="ECO:0000259" key="7">
    <source>
        <dbReference type="PROSITE" id="PS51278"/>
    </source>
</evidence>
<name>A0ABW9R025_9ACTN</name>
<evidence type="ECO:0000256" key="4">
    <source>
        <dbReference type="ARBA" id="ARBA00022576"/>
    </source>
</evidence>
<dbReference type="InterPro" id="IPR029055">
    <property type="entry name" value="Ntn_hydrolases_N"/>
</dbReference>
<evidence type="ECO:0000256" key="6">
    <source>
        <dbReference type="ARBA" id="ARBA00022962"/>
    </source>
</evidence>
<dbReference type="EMBL" id="WJHE01001583">
    <property type="protein sequence ID" value="MST35284.1"/>
    <property type="molecule type" value="Genomic_DNA"/>
</dbReference>
<dbReference type="Pfam" id="PF13522">
    <property type="entry name" value="GATase_6"/>
    <property type="match status" value="1"/>
</dbReference>
<evidence type="ECO:0000256" key="5">
    <source>
        <dbReference type="ARBA" id="ARBA00022679"/>
    </source>
</evidence>
<organism evidence="8 9">
    <name type="scientific">Acidiferrimicrobium australe</name>
    <dbReference type="NCBI Taxonomy" id="2664430"/>
    <lineage>
        <taxon>Bacteria</taxon>
        <taxon>Bacillati</taxon>
        <taxon>Actinomycetota</taxon>
        <taxon>Acidimicrobiia</taxon>
        <taxon>Acidimicrobiales</taxon>
        <taxon>Acidimicrobiaceae</taxon>
        <taxon>Acidiferrimicrobium</taxon>
    </lineage>
</organism>
<keyword evidence="5" id="KW-0808">Transferase</keyword>
<keyword evidence="6" id="KW-0315">Glutamine amidotransferase</keyword>
<protein>
    <recommendedName>
        <fullName evidence="3">Glutamine--fructose-6-phosphate aminotransferase [isomerizing]</fullName>
        <ecNumber evidence="2">2.6.1.16</ecNumber>
    </recommendedName>
</protein>
<evidence type="ECO:0000256" key="3">
    <source>
        <dbReference type="ARBA" id="ARBA00016090"/>
    </source>
</evidence>
<dbReference type="EC" id="2.6.1.16" evidence="2"/>
<dbReference type="PANTHER" id="PTHR10937">
    <property type="entry name" value="GLUCOSAMINE--FRUCTOSE-6-PHOSPHATE AMINOTRANSFERASE, ISOMERIZING"/>
    <property type="match status" value="1"/>
</dbReference>
<keyword evidence="9" id="KW-1185">Reference proteome</keyword>
<feature type="domain" description="Glutamine amidotransferase type-2" evidence="7">
    <location>
        <begin position="1"/>
        <end position="165"/>
    </location>
</feature>
<dbReference type="Proteomes" id="UP000437736">
    <property type="component" value="Unassembled WGS sequence"/>
</dbReference>
<feature type="non-terminal residue" evidence="8">
    <location>
        <position position="272"/>
    </location>
</feature>
<comment type="caution">
    <text evidence="8">The sequence shown here is derived from an EMBL/GenBank/DDBJ whole genome shotgun (WGS) entry which is preliminary data.</text>
</comment>
<dbReference type="SUPFAM" id="SSF56235">
    <property type="entry name" value="N-terminal nucleophile aminohydrolases (Ntn hydrolases)"/>
    <property type="match status" value="1"/>
</dbReference>